<accession>A0A1H1RHD9</accession>
<feature type="transmembrane region" description="Helical" evidence="1">
    <location>
        <begin position="108"/>
        <end position="128"/>
    </location>
</feature>
<keyword evidence="1" id="KW-1133">Transmembrane helix</keyword>
<dbReference type="STRING" id="113562.SAMN04489716_0587"/>
<name>A0A1H1RHD9_9ACTN</name>
<dbReference type="Proteomes" id="UP000198688">
    <property type="component" value="Chromosome I"/>
</dbReference>
<organism evidence="2 3">
    <name type="scientific">Actinoplanes derwentensis</name>
    <dbReference type="NCBI Taxonomy" id="113562"/>
    <lineage>
        <taxon>Bacteria</taxon>
        <taxon>Bacillati</taxon>
        <taxon>Actinomycetota</taxon>
        <taxon>Actinomycetes</taxon>
        <taxon>Micromonosporales</taxon>
        <taxon>Micromonosporaceae</taxon>
        <taxon>Actinoplanes</taxon>
    </lineage>
</organism>
<gene>
    <name evidence="2" type="ORF">SAMN04489716_0587</name>
</gene>
<keyword evidence="3" id="KW-1185">Reference proteome</keyword>
<evidence type="ECO:0000256" key="1">
    <source>
        <dbReference type="SAM" id="Phobius"/>
    </source>
</evidence>
<dbReference type="RefSeq" id="WP_092541317.1">
    <property type="nucleotide sequence ID" value="NZ_BOMJ01000081.1"/>
</dbReference>
<protein>
    <submittedName>
        <fullName evidence="2">Uncharacterized protein</fullName>
    </submittedName>
</protein>
<proteinExistence type="predicted"/>
<dbReference type="AlphaFoldDB" id="A0A1H1RHD9"/>
<sequence>MGRKHELTIRVPEAGTVAGAVAQIREEQELEYHSVTVDIGDDGRFTARAVYPSSKARVDGQVTDDGSGPVLTAVIHKPRPEILWPFLMGFPAVFLPLCTFAQFLFEGIWQPLVFIGIPGGAALGYLYWKIVRQQKENFRTDVATFGQELRVIVGHPANDAD</sequence>
<keyword evidence="1" id="KW-0472">Membrane</keyword>
<evidence type="ECO:0000313" key="2">
    <source>
        <dbReference type="EMBL" id="SDS34966.1"/>
    </source>
</evidence>
<evidence type="ECO:0000313" key="3">
    <source>
        <dbReference type="Proteomes" id="UP000198688"/>
    </source>
</evidence>
<dbReference type="EMBL" id="LT629758">
    <property type="protein sequence ID" value="SDS34966.1"/>
    <property type="molecule type" value="Genomic_DNA"/>
</dbReference>
<reference evidence="2 3" key="1">
    <citation type="submission" date="2016-10" db="EMBL/GenBank/DDBJ databases">
        <authorList>
            <person name="de Groot N.N."/>
        </authorList>
    </citation>
    <scope>NUCLEOTIDE SEQUENCE [LARGE SCALE GENOMIC DNA]</scope>
    <source>
        <strain evidence="2 3">DSM 43941</strain>
    </source>
</reference>
<keyword evidence="1" id="KW-0812">Transmembrane</keyword>
<feature type="transmembrane region" description="Helical" evidence="1">
    <location>
        <begin position="82"/>
        <end position="102"/>
    </location>
</feature>